<dbReference type="PANTHER" id="PTHR36121">
    <property type="entry name" value="PROTEIN SXY"/>
    <property type="match status" value="1"/>
</dbReference>
<sequence length="117" mass="13500">MSQFVEFLHEVFAEFGAIRSRRMFGGHGIYHDDLMFGLVADDQLFMKTDPTSLPEFVAAGCVPFEFDKDGKKMKMPYYLAPEEIYDDPERASYWANLSYSSALRSAAKQPSRRKKRN</sequence>
<dbReference type="Gene3D" id="3.30.1460.30">
    <property type="entry name" value="YgaC/TfoX-N like chaperone"/>
    <property type="match status" value="1"/>
</dbReference>
<dbReference type="InterPro" id="IPR007076">
    <property type="entry name" value="TfoX_N"/>
</dbReference>
<reference evidence="2 3" key="1">
    <citation type="submission" date="2018-06" db="EMBL/GenBank/DDBJ databases">
        <title>Genomic Encyclopedia of Type Strains, Phase IV (KMG-IV): sequencing the most valuable type-strain genomes for metagenomic binning, comparative biology and taxonomic classification.</title>
        <authorList>
            <person name="Goeker M."/>
        </authorList>
    </citation>
    <scope>NUCLEOTIDE SEQUENCE [LARGE SCALE GENOMIC DNA]</scope>
    <source>
        <strain evidence="2 3">DSM 24032</strain>
    </source>
</reference>
<dbReference type="FunCoup" id="A0A395JKL0">
    <property type="interactions" value="48"/>
</dbReference>
<feature type="domain" description="TfoX N-terminal" evidence="1">
    <location>
        <begin position="10"/>
        <end position="101"/>
    </location>
</feature>
<keyword evidence="3" id="KW-1185">Reference proteome</keyword>
<dbReference type="Proteomes" id="UP000253083">
    <property type="component" value="Unassembled WGS sequence"/>
</dbReference>
<proteinExistence type="predicted"/>
<gene>
    <name evidence="2" type="ORF">DFR28_102721</name>
</gene>
<dbReference type="RefSeq" id="WP_113954080.1">
    <property type="nucleotide sequence ID" value="NZ_QNRT01000002.1"/>
</dbReference>
<dbReference type="EMBL" id="QNRT01000002">
    <property type="protein sequence ID" value="RBP51302.1"/>
    <property type="molecule type" value="Genomic_DNA"/>
</dbReference>
<dbReference type="InterPro" id="IPR047525">
    <property type="entry name" value="TfoX-like"/>
</dbReference>
<evidence type="ECO:0000259" key="1">
    <source>
        <dbReference type="Pfam" id="PF04993"/>
    </source>
</evidence>
<dbReference type="SUPFAM" id="SSF159894">
    <property type="entry name" value="YgaC/TfoX-N like"/>
    <property type="match status" value="1"/>
</dbReference>
<evidence type="ECO:0000313" key="2">
    <source>
        <dbReference type="EMBL" id="RBP51302.1"/>
    </source>
</evidence>
<evidence type="ECO:0000313" key="3">
    <source>
        <dbReference type="Proteomes" id="UP000253083"/>
    </source>
</evidence>
<dbReference type="PANTHER" id="PTHR36121:SF1">
    <property type="entry name" value="PROTEIN SXY"/>
    <property type="match status" value="1"/>
</dbReference>
<dbReference type="AlphaFoldDB" id="A0A395JKL0"/>
<comment type="caution">
    <text evidence="2">The sequence shown here is derived from an EMBL/GenBank/DDBJ whole genome shotgun (WGS) entry which is preliminary data.</text>
</comment>
<protein>
    <submittedName>
        <fullName evidence="2">DNA transformation protein</fullName>
    </submittedName>
</protein>
<accession>A0A395JKL0</accession>
<organism evidence="2 3">
    <name type="scientific">Arenicella xantha</name>
    <dbReference type="NCBI Taxonomy" id="644221"/>
    <lineage>
        <taxon>Bacteria</taxon>
        <taxon>Pseudomonadati</taxon>
        <taxon>Pseudomonadota</taxon>
        <taxon>Gammaproteobacteria</taxon>
        <taxon>Arenicellales</taxon>
        <taxon>Arenicellaceae</taxon>
        <taxon>Arenicella</taxon>
    </lineage>
</organism>
<dbReference type="Pfam" id="PF04993">
    <property type="entry name" value="TfoX_N"/>
    <property type="match status" value="1"/>
</dbReference>
<dbReference type="OrthoDB" id="8687154at2"/>
<dbReference type="InParanoid" id="A0A395JKL0"/>
<name>A0A395JKL0_9GAMM</name>